<evidence type="ECO:0000313" key="5">
    <source>
        <dbReference type="Proteomes" id="UP001632037"/>
    </source>
</evidence>
<dbReference type="Gene3D" id="1.10.238.10">
    <property type="entry name" value="EF-hand"/>
    <property type="match status" value="1"/>
</dbReference>
<evidence type="ECO:0000256" key="1">
    <source>
        <dbReference type="ARBA" id="ARBA00022837"/>
    </source>
</evidence>
<comment type="caution">
    <text evidence="4">The sequence shown here is derived from an EMBL/GenBank/DDBJ whole genome shotgun (WGS) entry which is preliminary data.</text>
</comment>
<dbReference type="AlphaFoldDB" id="A0ABD3G7V7"/>
<dbReference type="SMART" id="SM00054">
    <property type="entry name" value="EFh"/>
    <property type="match status" value="2"/>
</dbReference>
<dbReference type="PROSITE" id="PS50096">
    <property type="entry name" value="IQ"/>
    <property type="match status" value="1"/>
</dbReference>
<name>A0ABD3G7V7_9STRA</name>
<dbReference type="PROSITE" id="PS50222">
    <property type="entry name" value="EF_HAND_2"/>
    <property type="match status" value="2"/>
</dbReference>
<gene>
    <name evidence="4" type="ORF">V7S43_000696</name>
</gene>
<dbReference type="Pfam" id="PF13499">
    <property type="entry name" value="EF-hand_7"/>
    <property type="match status" value="1"/>
</dbReference>
<feature type="domain" description="EF-hand" evidence="3">
    <location>
        <begin position="140"/>
        <end position="175"/>
    </location>
</feature>
<feature type="compositionally biased region" description="Polar residues" evidence="2">
    <location>
        <begin position="778"/>
        <end position="791"/>
    </location>
</feature>
<dbReference type="Gene3D" id="1.20.5.190">
    <property type="match status" value="2"/>
</dbReference>
<reference evidence="4 5" key="1">
    <citation type="submission" date="2024-09" db="EMBL/GenBank/DDBJ databases">
        <title>Genome sequencing and assembly of Phytophthora oleae, isolate VK10A, causative agent of rot of olive drupes.</title>
        <authorList>
            <person name="Conti Taguali S."/>
            <person name="Riolo M."/>
            <person name="La Spada F."/>
            <person name="Cacciola S.O."/>
            <person name="Dionisio G."/>
        </authorList>
    </citation>
    <scope>NUCLEOTIDE SEQUENCE [LARGE SCALE GENOMIC DNA]</scope>
    <source>
        <strain evidence="4 5">VK10A</strain>
    </source>
</reference>
<evidence type="ECO:0000256" key="2">
    <source>
        <dbReference type="SAM" id="MobiDB-lite"/>
    </source>
</evidence>
<evidence type="ECO:0000259" key="3">
    <source>
        <dbReference type="PROSITE" id="PS50222"/>
    </source>
</evidence>
<feature type="domain" description="EF-hand" evidence="3">
    <location>
        <begin position="202"/>
        <end position="237"/>
    </location>
</feature>
<dbReference type="InterPro" id="IPR011992">
    <property type="entry name" value="EF-hand-dom_pair"/>
</dbReference>
<dbReference type="InterPro" id="IPR002048">
    <property type="entry name" value="EF_hand_dom"/>
</dbReference>
<dbReference type="SUPFAM" id="SSF47473">
    <property type="entry name" value="EF-hand"/>
    <property type="match status" value="1"/>
</dbReference>
<accession>A0ABD3G7V7</accession>
<keyword evidence="5" id="KW-1185">Reference proteome</keyword>
<protein>
    <recommendedName>
        <fullName evidence="3">EF-hand domain-containing protein</fullName>
    </recommendedName>
</protein>
<evidence type="ECO:0000313" key="4">
    <source>
        <dbReference type="EMBL" id="KAL3674766.1"/>
    </source>
</evidence>
<sequence length="896" mass="102801">MFYKCTFHEASVSTIVADDNTANTHSTRLRLPIDTRRATTAELPEIAIQMMGVTKTLGEICLGESSIDLLEISDLCYLVPSSRESLQVERFIWREFTDKSDRMKTTGIVKLHVGFEEIIAQRQIAGDGKTREKRGVASAELFTIWKKLFYLLDQNNNGYIDRNEFTDVFVNHLEDMTGTSDGRKLLQLLFGDEDNQDNDIAPTAQQITTLFSVMDTNRDNEIEWSEYLRFLQQRQQQIFTEDEGNPATDILEVTSEQKRELKRKNREDRCKLPSTESNQDDLPPEKTREALMQEPAPPKRPGKVSSSEEKRLKLHYSNQEQSRLQQQITTLESILAIERRRYAELAADRQALMRSYQQLHLKHQNELLQEQTKAKWMKQTIERQQQQLEEREKLRRNRNEASIVLQSTVRSRLEQKRYQGLKLQRVNAALTIQCMIRQVAAKHHFQALQEMDRVVKLRTSSASKMQRFTRFHLHRKERALLVEARVLSATILQKNTRRMLAGKAWRTQKMMVLKLQCWVRQRRAVRNFTQRRVAVSTVIGAVLRWFTRWKYVKKVRSSRKIQRWWRRASRERSVYLTRVEASLCIQSAWKRRTTRKWFEREWQRQEKYIADLDATICIQAAWRGRRQRSKSVRSSENTLRFNDDSAIEALVYDLVAMIEADVVILSSLTTTRSVLNESTSKKTVVGEEAPPEDSIVSTMQDVPVSSEEKEADMEVLGVLNDIVEAVISADTDGIAERKGDFEILGDEGSGDHRIREEPVISAEGEANNSSEEVPENADANQSNITNSAAKSDSQHESDDEPPSVFDTDVAEGDLMIPNANGSNEANRDSEDAGGSSIDSTDLMMEADAMTILQDAPESENLSVVASVPRHRKTTRVDSLVLLADVDKLNAQSNPDT</sequence>
<keyword evidence="1" id="KW-0106">Calcium</keyword>
<dbReference type="SMART" id="SM00015">
    <property type="entry name" value="IQ"/>
    <property type="match status" value="7"/>
</dbReference>
<organism evidence="4 5">
    <name type="scientific">Phytophthora oleae</name>
    <dbReference type="NCBI Taxonomy" id="2107226"/>
    <lineage>
        <taxon>Eukaryota</taxon>
        <taxon>Sar</taxon>
        <taxon>Stramenopiles</taxon>
        <taxon>Oomycota</taxon>
        <taxon>Peronosporomycetes</taxon>
        <taxon>Peronosporales</taxon>
        <taxon>Peronosporaceae</taxon>
        <taxon>Phytophthora</taxon>
    </lineage>
</organism>
<dbReference type="EMBL" id="JBIMZQ010000001">
    <property type="protein sequence ID" value="KAL3674766.1"/>
    <property type="molecule type" value="Genomic_DNA"/>
</dbReference>
<dbReference type="PROSITE" id="PS00018">
    <property type="entry name" value="EF_HAND_1"/>
    <property type="match status" value="2"/>
</dbReference>
<dbReference type="InterPro" id="IPR018247">
    <property type="entry name" value="EF_Hand_1_Ca_BS"/>
</dbReference>
<feature type="region of interest" description="Disordered" evidence="2">
    <location>
        <begin position="741"/>
        <end position="841"/>
    </location>
</feature>
<dbReference type="Pfam" id="PF00612">
    <property type="entry name" value="IQ"/>
    <property type="match status" value="1"/>
</dbReference>
<feature type="compositionally biased region" description="Basic and acidic residues" evidence="2">
    <location>
        <begin position="261"/>
        <end position="271"/>
    </location>
</feature>
<dbReference type="Proteomes" id="UP001632037">
    <property type="component" value="Unassembled WGS sequence"/>
</dbReference>
<feature type="compositionally biased region" description="Low complexity" evidence="2">
    <location>
        <begin position="761"/>
        <end position="771"/>
    </location>
</feature>
<proteinExistence type="predicted"/>
<feature type="region of interest" description="Disordered" evidence="2">
    <location>
        <begin position="261"/>
        <end position="310"/>
    </location>
</feature>
<feature type="compositionally biased region" description="Basic and acidic residues" evidence="2">
    <location>
        <begin position="749"/>
        <end position="758"/>
    </location>
</feature>
<dbReference type="InterPro" id="IPR000048">
    <property type="entry name" value="IQ_motif_EF-hand-BS"/>
</dbReference>